<dbReference type="AlphaFoldDB" id="A0A250ISE8"/>
<dbReference type="PROSITE" id="PS51257">
    <property type="entry name" value="PROKAR_LIPOPROTEIN"/>
    <property type="match status" value="1"/>
</dbReference>
<dbReference type="Proteomes" id="UP000217289">
    <property type="component" value="Chromosome"/>
</dbReference>
<feature type="compositionally biased region" description="Low complexity" evidence="1">
    <location>
        <begin position="28"/>
        <end position="112"/>
    </location>
</feature>
<feature type="region of interest" description="Disordered" evidence="1">
    <location>
        <begin position="28"/>
        <end position="141"/>
    </location>
</feature>
<protein>
    <recommendedName>
        <fullName evidence="4">Lipoprotein</fullName>
    </recommendedName>
</protein>
<gene>
    <name evidence="2" type="ORF">MEBOL_007671</name>
</gene>
<evidence type="ECO:0000313" key="3">
    <source>
        <dbReference type="Proteomes" id="UP000217289"/>
    </source>
</evidence>
<dbReference type="EMBL" id="CP022163">
    <property type="protein sequence ID" value="ATB34170.1"/>
    <property type="molecule type" value="Genomic_DNA"/>
</dbReference>
<evidence type="ECO:0000313" key="2">
    <source>
        <dbReference type="EMBL" id="ATB34170.1"/>
    </source>
</evidence>
<proteinExistence type="predicted"/>
<organism evidence="2 3">
    <name type="scientific">Melittangium boletus DSM 14713</name>
    <dbReference type="NCBI Taxonomy" id="1294270"/>
    <lineage>
        <taxon>Bacteria</taxon>
        <taxon>Pseudomonadati</taxon>
        <taxon>Myxococcota</taxon>
        <taxon>Myxococcia</taxon>
        <taxon>Myxococcales</taxon>
        <taxon>Cystobacterineae</taxon>
        <taxon>Archangiaceae</taxon>
        <taxon>Melittangium</taxon>
    </lineage>
</organism>
<sequence length="274" mass="27299">MKRQGTCVVGAIIWTLLTGCQTPRAVGSGMMSASDSGSGNSSAGSGDSSGASGDSSAGSGESSQASGDSSQSDSGSGDSGQSDSGSGNSSQSDSGSGNSSQSDSGSGNSSQGTSKPTDVSGPLRSSGSSKGARSESAPISSVTTVGATVGGLGVVIWRAFSVAAHAVPPPAAVGQAAQAYLRSRTHQLREDLALGAGPSIDDLAAMARIRRENLRLFGQVLREHRAELLSLAQPSRLTPERALEWLGRVGQLAGAEPRLQEDGSAFLAAQGLME</sequence>
<dbReference type="KEGG" id="mbd:MEBOL_007671"/>
<evidence type="ECO:0008006" key="4">
    <source>
        <dbReference type="Google" id="ProtNLM"/>
    </source>
</evidence>
<name>A0A250ISE8_9BACT</name>
<keyword evidence="3" id="KW-1185">Reference proteome</keyword>
<feature type="compositionally biased region" description="Low complexity" evidence="1">
    <location>
        <begin position="124"/>
        <end position="141"/>
    </location>
</feature>
<reference evidence="2 3" key="1">
    <citation type="submission" date="2017-06" db="EMBL/GenBank/DDBJ databases">
        <authorList>
            <person name="Kim H.J."/>
            <person name="Triplett B.A."/>
        </authorList>
    </citation>
    <scope>NUCLEOTIDE SEQUENCE [LARGE SCALE GENOMIC DNA]</scope>
    <source>
        <strain evidence="2 3">DSM 14713</strain>
    </source>
</reference>
<accession>A0A250ISE8</accession>
<dbReference type="RefSeq" id="WP_245919249.1">
    <property type="nucleotide sequence ID" value="NZ_CP022163.1"/>
</dbReference>
<evidence type="ECO:0000256" key="1">
    <source>
        <dbReference type="SAM" id="MobiDB-lite"/>
    </source>
</evidence>